<reference evidence="10 11" key="1">
    <citation type="submission" date="2024-10" db="EMBL/GenBank/DDBJ databases">
        <title>Updated reference genomes for cyclostephanoid diatoms.</title>
        <authorList>
            <person name="Roberts W.R."/>
            <person name="Alverson A.J."/>
        </authorList>
    </citation>
    <scope>NUCLEOTIDE SEQUENCE [LARGE SCALE GENOMIC DNA]</scope>
    <source>
        <strain evidence="10 11">AJA232-27</strain>
    </source>
</reference>
<keyword evidence="11" id="KW-1185">Reference proteome</keyword>
<dbReference type="PANTHER" id="PTHR43806:SF11">
    <property type="entry name" value="CEREVISIN-RELATED"/>
    <property type="match status" value="1"/>
</dbReference>
<dbReference type="EC" id="3.4.21.62" evidence="6"/>
<dbReference type="InterPro" id="IPR000209">
    <property type="entry name" value="Peptidase_S8/S53_dom"/>
</dbReference>
<dbReference type="SUPFAM" id="SSF52743">
    <property type="entry name" value="Subtilisin-like"/>
    <property type="match status" value="1"/>
</dbReference>
<dbReference type="InterPro" id="IPR050131">
    <property type="entry name" value="Peptidase_S8_subtilisin-like"/>
</dbReference>
<dbReference type="PRINTS" id="PR01217">
    <property type="entry name" value="PRICHEXTENSN"/>
</dbReference>
<feature type="compositionally biased region" description="Basic residues" evidence="8">
    <location>
        <begin position="734"/>
        <end position="746"/>
    </location>
</feature>
<dbReference type="AlphaFoldDB" id="A0ABD3M1U5"/>
<dbReference type="GO" id="GO:0004252">
    <property type="term" value="F:serine-type endopeptidase activity"/>
    <property type="evidence" value="ECO:0007669"/>
    <property type="project" value="UniProtKB-EC"/>
</dbReference>
<dbReference type="Gene3D" id="3.40.50.200">
    <property type="entry name" value="Peptidase S8/S53 domain"/>
    <property type="match status" value="1"/>
</dbReference>
<evidence type="ECO:0000256" key="6">
    <source>
        <dbReference type="ARBA" id="ARBA00023619"/>
    </source>
</evidence>
<evidence type="ECO:0000256" key="3">
    <source>
        <dbReference type="ARBA" id="ARBA00022801"/>
    </source>
</evidence>
<feature type="compositionally biased region" description="Polar residues" evidence="8">
    <location>
        <begin position="549"/>
        <end position="600"/>
    </location>
</feature>
<evidence type="ECO:0000256" key="7">
    <source>
        <dbReference type="PROSITE-ProRule" id="PRU01240"/>
    </source>
</evidence>
<accession>A0ABD3M1U5</accession>
<comment type="caution">
    <text evidence="10">The sequence shown here is derived from an EMBL/GenBank/DDBJ whole genome shotgun (WGS) entry which is preliminary data.</text>
</comment>
<feature type="compositionally biased region" description="Polar residues" evidence="8">
    <location>
        <begin position="491"/>
        <end position="524"/>
    </location>
</feature>
<dbReference type="InterPro" id="IPR023828">
    <property type="entry name" value="Peptidase_S8_Ser-AS"/>
</dbReference>
<dbReference type="Pfam" id="PF00082">
    <property type="entry name" value="Peptidase_S8"/>
    <property type="match status" value="1"/>
</dbReference>
<feature type="compositionally biased region" description="Polar residues" evidence="8">
    <location>
        <begin position="626"/>
        <end position="638"/>
    </location>
</feature>
<feature type="compositionally biased region" description="Polar residues" evidence="8">
    <location>
        <begin position="666"/>
        <end position="733"/>
    </location>
</feature>
<protein>
    <recommendedName>
        <fullName evidence="6">subtilisin</fullName>
        <ecNumber evidence="6">3.4.21.62</ecNumber>
    </recommendedName>
</protein>
<organism evidence="10 11">
    <name type="scientific">Discostella pseudostelligera</name>
    <dbReference type="NCBI Taxonomy" id="259834"/>
    <lineage>
        <taxon>Eukaryota</taxon>
        <taxon>Sar</taxon>
        <taxon>Stramenopiles</taxon>
        <taxon>Ochrophyta</taxon>
        <taxon>Bacillariophyta</taxon>
        <taxon>Coscinodiscophyceae</taxon>
        <taxon>Thalassiosirophycidae</taxon>
        <taxon>Stephanodiscales</taxon>
        <taxon>Stephanodiscaceae</taxon>
        <taxon>Discostella</taxon>
    </lineage>
</organism>
<comment type="caution">
    <text evidence="7">Lacks conserved residue(s) required for the propagation of feature annotation.</text>
</comment>
<evidence type="ECO:0000256" key="1">
    <source>
        <dbReference type="ARBA" id="ARBA00011073"/>
    </source>
</evidence>
<evidence type="ECO:0000259" key="9">
    <source>
        <dbReference type="Pfam" id="PF00082"/>
    </source>
</evidence>
<evidence type="ECO:0000256" key="4">
    <source>
        <dbReference type="ARBA" id="ARBA00022825"/>
    </source>
</evidence>
<feature type="region of interest" description="Disordered" evidence="8">
    <location>
        <begin position="666"/>
        <end position="756"/>
    </location>
</feature>
<dbReference type="GO" id="GO:0006508">
    <property type="term" value="P:proteolysis"/>
    <property type="evidence" value="ECO:0007669"/>
    <property type="project" value="UniProtKB-KW"/>
</dbReference>
<dbReference type="PANTHER" id="PTHR43806">
    <property type="entry name" value="PEPTIDASE S8"/>
    <property type="match status" value="1"/>
</dbReference>
<dbReference type="CDD" id="cd04843">
    <property type="entry name" value="Peptidases_S8_11"/>
    <property type="match status" value="1"/>
</dbReference>
<dbReference type="PROSITE" id="PS51892">
    <property type="entry name" value="SUBTILASE"/>
    <property type="match status" value="1"/>
</dbReference>
<feature type="region of interest" description="Disordered" evidence="8">
    <location>
        <begin position="491"/>
        <end position="525"/>
    </location>
</feature>
<feature type="region of interest" description="Disordered" evidence="8">
    <location>
        <begin position="548"/>
        <end position="639"/>
    </location>
</feature>
<dbReference type="Proteomes" id="UP001530293">
    <property type="component" value="Unassembled WGS sequence"/>
</dbReference>
<feature type="domain" description="Peptidase S8/S53" evidence="9">
    <location>
        <begin position="187"/>
        <end position="447"/>
    </location>
</feature>
<keyword evidence="4" id="KW-0720">Serine protease</keyword>
<evidence type="ECO:0000256" key="5">
    <source>
        <dbReference type="ARBA" id="ARBA00023529"/>
    </source>
</evidence>
<keyword evidence="2" id="KW-0645">Protease</keyword>
<dbReference type="EMBL" id="JALLBG020000246">
    <property type="protein sequence ID" value="KAL3757951.1"/>
    <property type="molecule type" value="Genomic_DNA"/>
</dbReference>
<evidence type="ECO:0000313" key="10">
    <source>
        <dbReference type="EMBL" id="KAL3757951.1"/>
    </source>
</evidence>
<proteinExistence type="inferred from homology"/>
<evidence type="ECO:0000256" key="8">
    <source>
        <dbReference type="SAM" id="MobiDB-lite"/>
    </source>
</evidence>
<comment type="similarity">
    <text evidence="1 7">Belongs to the peptidase S8 family.</text>
</comment>
<sequence>MVWTKKMLGATKYATTITCCVGLLPSFSMLANAADLHVKVAPGFNATDIQHLGVVTPLFTLPYEKLKELSEMEPGLPDLTLWYRVQTVDAAFTTEDGEDDFMIESNIMDQSAGVITDVVIPKRAPPPAKTPDFTANQTYLLPNSATVNGVDAHYSWKFPGGNGTNITIYDIEYSWNFQHEDLTVMHNQKELVMFGDKGFDDSNDTGHGTAVLGEMVGTLNGFGVTGISPGAKARVAPEQTIFLGRNRANAILLAVFDGKPGDVILLEMQTFSCGLPKDDVWGDRYGPAEEDLTVFEATRVAVANGFVVVAAAGNGNVNLDDPACQGKYDRTKRDSGAIIVGAGGSGLFCLGGWFGSAREKLAYSTYGSRVDVHGWGECVWTTGYGEGYKDPSGFSDQNKWYTGTFSGTSSASPIVAAAVANIQGIAKQAFGAPLKPIEVRQLLIDTGLPQLGDTSKHIGPLVNLRGAIDKLLGITSEQTNVPTQLPTALPVTKTTQPTNVPTQLPTALPVTKTTQPTNVPTQLPTALPVTKTTQPTHLPTQLPTALPVTKTTQPTNVPTQMPTALPVTKTTQPTNVPTQLPTALPVTKTTQPTNVPTQLPTALPVTKTTQPTHLPTQLPTALPVPKTTQPTNVPTQLPTALPVTKTTQPTHLPTQLPTALPVTKTAQPTNVPTQLPTALPVTKTSTPTHVPTQLPTALSATTTSEPTHVPTQMPTALSGAKTSQPTSFGNSNKIRGKASKKYKPTKTKQQADKDTNSGIVYGQGQLQHQVQCVLAKEVVICWEEANYCTTQLFVGASSS</sequence>
<evidence type="ECO:0000313" key="11">
    <source>
        <dbReference type="Proteomes" id="UP001530293"/>
    </source>
</evidence>
<gene>
    <name evidence="10" type="ORF">ACHAWU_010004</name>
</gene>
<feature type="compositionally biased region" description="Low complexity" evidence="8">
    <location>
        <begin position="606"/>
        <end position="623"/>
    </location>
</feature>
<dbReference type="InterPro" id="IPR036852">
    <property type="entry name" value="Peptidase_S8/S53_dom_sf"/>
</dbReference>
<dbReference type="PROSITE" id="PS00138">
    <property type="entry name" value="SUBTILASE_SER"/>
    <property type="match status" value="1"/>
</dbReference>
<keyword evidence="3" id="KW-0378">Hydrolase</keyword>
<name>A0ABD3M1U5_9STRA</name>
<evidence type="ECO:0000256" key="2">
    <source>
        <dbReference type="ARBA" id="ARBA00022670"/>
    </source>
</evidence>
<comment type="catalytic activity">
    <reaction evidence="5">
        <text>Hydrolysis of proteins with broad specificity for peptide bonds, and a preference for a large uncharged residue in P1. Hydrolyzes peptide amides.</text>
        <dbReference type="EC" id="3.4.21.62"/>
    </reaction>
</comment>
<dbReference type="InterPro" id="IPR034073">
    <property type="entry name" value="Subtilisin_DY-like_dom"/>
</dbReference>